<dbReference type="KEGG" id="chya:V22_41710"/>
<evidence type="ECO:0000313" key="3">
    <source>
        <dbReference type="Proteomes" id="UP000319976"/>
    </source>
</evidence>
<dbReference type="OrthoDB" id="332088at2"/>
<name>A0A517TEW4_9PLAN</name>
<evidence type="ECO:0000256" key="1">
    <source>
        <dbReference type="SAM" id="Phobius"/>
    </source>
</evidence>
<sequence length="69" mass="7466">MQTIGGYLFFFGLGSIVLNLIGFEFILLMWIDNWGPQVGWGIRIGMIVVGGAMWLAGMITAQGETPGSD</sequence>
<protein>
    <recommendedName>
        <fullName evidence="4">DUF378 domain-containing protein</fullName>
    </recommendedName>
</protein>
<evidence type="ECO:0000313" key="2">
    <source>
        <dbReference type="EMBL" id="QDT66899.1"/>
    </source>
</evidence>
<dbReference type="RefSeq" id="WP_145266408.1">
    <property type="nucleotide sequence ID" value="NZ_CP036316.1"/>
</dbReference>
<feature type="transmembrane region" description="Helical" evidence="1">
    <location>
        <begin position="7"/>
        <end position="31"/>
    </location>
</feature>
<gene>
    <name evidence="2" type="ORF">V22_41710</name>
</gene>
<dbReference type="AlphaFoldDB" id="A0A517TEW4"/>
<keyword evidence="3" id="KW-1185">Reference proteome</keyword>
<evidence type="ECO:0008006" key="4">
    <source>
        <dbReference type="Google" id="ProtNLM"/>
    </source>
</evidence>
<feature type="transmembrane region" description="Helical" evidence="1">
    <location>
        <begin position="37"/>
        <end position="56"/>
    </location>
</feature>
<keyword evidence="1" id="KW-0812">Transmembrane</keyword>
<keyword evidence="1" id="KW-0472">Membrane</keyword>
<dbReference type="EMBL" id="CP036316">
    <property type="protein sequence ID" value="QDT66899.1"/>
    <property type="molecule type" value="Genomic_DNA"/>
</dbReference>
<dbReference type="Proteomes" id="UP000319976">
    <property type="component" value="Chromosome"/>
</dbReference>
<keyword evidence="1" id="KW-1133">Transmembrane helix</keyword>
<reference evidence="2 3" key="1">
    <citation type="submission" date="2019-02" db="EMBL/GenBank/DDBJ databases">
        <title>Deep-cultivation of Planctomycetes and their phenomic and genomic characterization uncovers novel biology.</title>
        <authorList>
            <person name="Wiegand S."/>
            <person name="Jogler M."/>
            <person name="Boedeker C."/>
            <person name="Pinto D."/>
            <person name="Vollmers J."/>
            <person name="Rivas-Marin E."/>
            <person name="Kohn T."/>
            <person name="Peeters S.H."/>
            <person name="Heuer A."/>
            <person name="Rast P."/>
            <person name="Oberbeckmann S."/>
            <person name="Bunk B."/>
            <person name="Jeske O."/>
            <person name="Meyerdierks A."/>
            <person name="Storesund J.E."/>
            <person name="Kallscheuer N."/>
            <person name="Luecker S."/>
            <person name="Lage O.M."/>
            <person name="Pohl T."/>
            <person name="Merkel B.J."/>
            <person name="Hornburger P."/>
            <person name="Mueller R.-W."/>
            <person name="Bruemmer F."/>
            <person name="Labrenz M."/>
            <person name="Spormann A.M."/>
            <person name="Op den Camp H."/>
            <person name="Overmann J."/>
            <person name="Amann R."/>
            <person name="Jetten M.S.M."/>
            <person name="Mascher T."/>
            <person name="Medema M.H."/>
            <person name="Devos D.P."/>
            <person name="Kaster A.-K."/>
            <person name="Ovreas L."/>
            <person name="Rohde M."/>
            <person name="Galperin M.Y."/>
            <person name="Jogler C."/>
        </authorList>
    </citation>
    <scope>NUCLEOTIDE SEQUENCE [LARGE SCALE GENOMIC DNA]</scope>
    <source>
        <strain evidence="2 3">V22</strain>
    </source>
</reference>
<proteinExistence type="predicted"/>
<organism evidence="2 3">
    <name type="scientific">Calycomorphotria hydatis</name>
    <dbReference type="NCBI Taxonomy" id="2528027"/>
    <lineage>
        <taxon>Bacteria</taxon>
        <taxon>Pseudomonadati</taxon>
        <taxon>Planctomycetota</taxon>
        <taxon>Planctomycetia</taxon>
        <taxon>Planctomycetales</taxon>
        <taxon>Planctomycetaceae</taxon>
        <taxon>Calycomorphotria</taxon>
    </lineage>
</organism>
<accession>A0A517TEW4</accession>